<evidence type="ECO:0000313" key="4">
    <source>
        <dbReference type="EMBL" id="KAH6821398.1"/>
    </source>
</evidence>
<gene>
    <name evidence="4" type="ORF">C2S53_006229</name>
</gene>
<dbReference type="AlphaFoldDB" id="A0AAD4ITP6"/>
<organism evidence="4 5">
    <name type="scientific">Perilla frutescens var. hirtella</name>
    <name type="common">Perilla citriodora</name>
    <name type="synonym">Perilla setoyensis</name>
    <dbReference type="NCBI Taxonomy" id="608512"/>
    <lineage>
        <taxon>Eukaryota</taxon>
        <taxon>Viridiplantae</taxon>
        <taxon>Streptophyta</taxon>
        <taxon>Embryophyta</taxon>
        <taxon>Tracheophyta</taxon>
        <taxon>Spermatophyta</taxon>
        <taxon>Magnoliopsida</taxon>
        <taxon>eudicotyledons</taxon>
        <taxon>Gunneridae</taxon>
        <taxon>Pentapetalae</taxon>
        <taxon>asterids</taxon>
        <taxon>lamiids</taxon>
        <taxon>Lamiales</taxon>
        <taxon>Lamiaceae</taxon>
        <taxon>Nepetoideae</taxon>
        <taxon>Elsholtzieae</taxon>
        <taxon>Perilla</taxon>
    </lineage>
</organism>
<evidence type="ECO:0000256" key="2">
    <source>
        <dbReference type="ARBA" id="ARBA00008017"/>
    </source>
</evidence>
<comment type="caution">
    <text evidence="4">The sequence shown here is derived from an EMBL/GenBank/DDBJ whole genome shotgun (WGS) entry which is preliminary data.</text>
</comment>
<feature type="compositionally biased region" description="Low complexity" evidence="3">
    <location>
        <begin position="111"/>
        <end position="122"/>
    </location>
</feature>
<dbReference type="InterPro" id="IPR016688">
    <property type="entry name" value="MscS-like_plants/fungi"/>
</dbReference>
<dbReference type="PANTHER" id="PTHR31618">
    <property type="entry name" value="MECHANOSENSITIVE ION CHANNEL PROTEIN 5"/>
    <property type="match status" value="1"/>
</dbReference>
<keyword evidence="5" id="KW-1185">Reference proteome</keyword>
<evidence type="ECO:0000313" key="5">
    <source>
        <dbReference type="Proteomes" id="UP001190926"/>
    </source>
</evidence>
<feature type="compositionally biased region" description="Polar residues" evidence="3">
    <location>
        <begin position="123"/>
        <end position="134"/>
    </location>
</feature>
<feature type="compositionally biased region" description="Polar residues" evidence="3">
    <location>
        <begin position="143"/>
        <end position="155"/>
    </location>
</feature>
<accession>A0AAD4ITP6</accession>
<dbReference type="GO" id="GO:0006820">
    <property type="term" value="P:monoatomic anion transport"/>
    <property type="evidence" value="ECO:0007669"/>
    <property type="project" value="TreeGrafter"/>
</dbReference>
<dbReference type="PANTHER" id="PTHR31618:SF1">
    <property type="entry name" value="EF-HAND DOMAIN-CONTAINING PROTEIN"/>
    <property type="match status" value="1"/>
</dbReference>
<protein>
    <submittedName>
        <fullName evidence="4">Uncharacterized protein</fullName>
    </submittedName>
</protein>
<dbReference type="EMBL" id="SDAM02002107">
    <property type="protein sequence ID" value="KAH6821398.1"/>
    <property type="molecule type" value="Genomic_DNA"/>
</dbReference>
<name>A0AAD4ITP6_PERFH</name>
<sequence length="269" mass="28977">MLEGEVKALKTLPLFEDGILKDWIHKGITIDRLHRWNRNNISAWNMKRLMNIVRSSMLSTLDERIKEAGSAGEDEAKDEVKALKTLPLFEYGSEEKGSANKFLRIGFVSVSSDDPSSSRSNSQPAQTTTISPGDTTGHPCTPASPSLPKNPTLSSLESPAILPLSLHPSALTQPSPVNFQSWKASLSISAPSLAVPLTSDHPQTSCLVYATLQPPQIAFCRSLESHSPSISSIGSDQPHSSITPVPDPSNPLFLPSRPPATSIFIPAPP</sequence>
<dbReference type="Proteomes" id="UP001190926">
    <property type="component" value="Unassembled WGS sequence"/>
</dbReference>
<evidence type="ECO:0000256" key="1">
    <source>
        <dbReference type="ARBA" id="ARBA00004141"/>
    </source>
</evidence>
<comment type="subcellular location">
    <subcellularLocation>
        <location evidence="1">Membrane</location>
        <topology evidence="1">Multi-pass membrane protein</topology>
    </subcellularLocation>
</comment>
<evidence type="ECO:0000256" key="3">
    <source>
        <dbReference type="SAM" id="MobiDB-lite"/>
    </source>
</evidence>
<comment type="similarity">
    <text evidence="2">Belongs to the MscS (TC 1.A.23) family.</text>
</comment>
<feature type="region of interest" description="Disordered" evidence="3">
    <location>
        <begin position="111"/>
        <end position="155"/>
    </location>
</feature>
<reference evidence="4 5" key="1">
    <citation type="journal article" date="2021" name="Nat. Commun.">
        <title>Incipient diploidization of the medicinal plant Perilla within 10,000 years.</title>
        <authorList>
            <person name="Zhang Y."/>
            <person name="Shen Q."/>
            <person name="Leng L."/>
            <person name="Zhang D."/>
            <person name="Chen S."/>
            <person name="Shi Y."/>
            <person name="Ning Z."/>
            <person name="Chen S."/>
        </authorList>
    </citation>
    <scope>NUCLEOTIDE SEQUENCE [LARGE SCALE GENOMIC DNA]</scope>
    <source>
        <strain evidence="5">cv. PC099</strain>
    </source>
</reference>
<dbReference type="GO" id="GO:0005886">
    <property type="term" value="C:plasma membrane"/>
    <property type="evidence" value="ECO:0007669"/>
    <property type="project" value="TreeGrafter"/>
</dbReference>
<dbReference type="GO" id="GO:0008381">
    <property type="term" value="F:mechanosensitive monoatomic ion channel activity"/>
    <property type="evidence" value="ECO:0007669"/>
    <property type="project" value="TreeGrafter"/>
</dbReference>
<proteinExistence type="inferred from homology"/>
<feature type="region of interest" description="Disordered" evidence="3">
    <location>
        <begin position="230"/>
        <end position="269"/>
    </location>
</feature>